<dbReference type="AlphaFoldDB" id="A0A366J9M0"/>
<dbReference type="InterPro" id="IPR013131">
    <property type="entry name" value="Mannitol_DH_N"/>
</dbReference>
<protein>
    <submittedName>
        <fullName evidence="5">Tagaturonate reductase</fullName>
    </submittedName>
</protein>
<comment type="caution">
    <text evidence="5">The sequence shown here is derived from an EMBL/GenBank/DDBJ whole genome shotgun (WGS) entry which is preliminary data.</text>
</comment>
<evidence type="ECO:0000256" key="2">
    <source>
        <dbReference type="ARBA" id="ARBA00023027"/>
    </source>
</evidence>
<dbReference type="OrthoDB" id="9768714at2"/>
<reference evidence="5 6" key="1">
    <citation type="submission" date="2018-06" db="EMBL/GenBank/DDBJ databases">
        <title>Genomic Encyclopedia of Type Strains, Phase III (KMG-III): the genomes of soil and plant-associated and newly described type strains.</title>
        <authorList>
            <person name="Whitman W."/>
        </authorList>
    </citation>
    <scope>NUCLEOTIDE SEQUENCE [LARGE SCALE GENOMIC DNA]</scope>
    <source>
        <strain evidence="5 6">CECT 7377</strain>
    </source>
</reference>
<evidence type="ECO:0000313" key="5">
    <source>
        <dbReference type="EMBL" id="RBP83711.1"/>
    </source>
</evidence>
<proteinExistence type="predicted"/>
<dbReference type="GO" id="GO:0008926">
    <property type="term" value="F:mannitol-1-phosphate 5-dehydrogenase activity"/>
    <property type="evidence" value="ECO:0007669"/>
    <property type="project" value="TreeGrafter"/>
</dbReference>
<evidence type="ECO:0000259" key="4">
    <source>
        <dbReference type="Pfam" id="PF08125"/>
    </source>
</evidence>
<evidence type="ECO:0000259" key="3">
    <source>
        <dbReference type="Pfam" id="PF01232"/>
    </source>
</evidence>
<feature type="domain" description="Mannitol dehydrogenase C-terminal" evidence="4">
    <location>
        <begin position="254"/>
        <end position="379"/>
    </location>
</feature>
<dbReference type="Proteomes" id="UP000252792">
    <property type="component" value="Unassembled WGS sequence"/>
</dbReference>
<dbReference type="InterPro" id="IPR013328">
    <property type="entry name" value="6PGD_dom2"/>
</dbReference>
<keyword evidence="2" id="KW-0520">NAD</keyword>
<dbReference type="Pfam" id="PF08125">
    <property type="entry name" value="Mannitol_dh_C"/>
    <property type="match status" value="1"/>
</dbReference>
<dbReference type="InterPro" id="IPR036291">
    <property type="entry name" value="NAD(P)-bd_dom_sf"/>
</dbReference>
<name>A0A366J9M0_9GAMM</name>
<dbReference type="Gene3D" id="1.10.1040.10">
    <property type="entry name" value="N-(1-d-carboxylethyl)-l-norvaline Dehydrogenase, domain 2"/>
    <property type="match status" value="1"/>
</dbReference>
<dbReference type="SUPFAM" id="SSF48179">
    <property type="entry name" value="6-phosphogluconate dehydrogenase C-terminal domain-like"/>
    <property type="match status" value="1"/>
</dbReference>
<dbReference type="InterPro" id="IPR008927">
    <property type="entry name" value="6-PGluconate_DH-like_C_sf"/>
</dbReference>
<organism evidence="5 6">
    <name type="scientific">Marinomonas rhizomae</name>
    <dbReference type="NCBI Taxonomy" id="491948"/>
    <lineage>
        <taxon>Bacteria</taxon>
        <taxon>Pseudomonadati</taxon>
        <taxon>Pseudomonadota</taxon>
        <taxon>Gammaproteobacteria</taxon>
        <taxon>Oceanospirillales</taxon>
        <taxon>Oceanospirillaceae</taxon>
        <taxon>Marinomonas</taxon>
    </lineage>
</organism>
<feature type="domain" description="Mannitol dehydrogenase N-terminal" evidence="3">
    <location>
        <begin position="11"/>
        <end position="233"/>
    </location>
</feature>
<gene>
    <name evidence="5" type="ORF">DFP80_10531</name>
</gene>
<evidence type="ECO:0000313" key="6">
    <source>
        <dbReference type="Proteomes" id="UP000252792"/>
    </source>
</evidence>
<dbReference type="EMBL" id="QNSE01000005">
    <property type="protein sequence ID" value="RBP83711.1"/>
    <property type="molecule type" value="Genomic_DNA"/>
</dbReference>
<sequence>MQKDLLNQNLIMQFGTSRFLQAHVDFFVGESVAQGLSSSKIAIVQSSSSPAGKHRMAAFNSHSTYPVKVQGIQNGDVIDCVHKIKAIEVALQADEDWQTIKTLFCQRVSHVVSNTADQGFQLNADDHADLLNSNVAPKSFPAKLLVLLKARFDFNQQGLVIMPCELVVDNGDVLKELVIGLAKKWQLSEQFVAWLQESCCWANSLVDRIVSDAIEPIGAVAEPYALWAIEKQENLTLPCQHTSIKLVDSLKDIEFLKLGVLNLSHTYLVDLWTLGELNGHSLKEVMTVREAMEHKDLRAALESILAEEVIPILLAANLSEDVESYVESVRERFLNPFLQHKLSDIAQNHQAKVERRILPIYQKGLDVLPAKSFPKLAACLSANGFHQSVEETFL</sequence>
<dbReference type="Pfam" id="PF01232">
    <property type="entry name" value="Mannitol_dh"/>
    <property type="match status" value="1"/>
</dbReference>
<dbReference type="PANTHER" id="PTHR30524">
    <property type="entry name" value="MANNITOL-1-PHOSPHATE 5-DEHYDROGENASE"/>
    <property type="match status" value="1"/>
</dbReference>
<dbReference type="GO" id="GO:0019592">
    <property type="term" value="P:mannitol catabolic process"/>
    <property type="evidence" value="ECO:0007669"/>
    <property type="project" value="TreeGrafter"/>
</dbReference>
<accession>A0A366J9M0</accession>
<dbReference type="Gene3D" id="3.40.50.720">
    <property type="entry name" value="NAD(P)-binding Rossmann-like Domain"/>
    <property type="match status" value="1"/>
</dbReference>
<dbReference type="RefSeq" id="WP_113916082.1">
    <property type="nucleotide sequence ID" value="NZ_QNSE01000005.1"/>
</dbReference>
<dbReference type="PANTHER" id="PTHR30524:SF0">
    <property type="entry name" value="ALTRONATE OXIDOREDUCTASE-RELATED"/>
    <property type="match status" value="1"/>
</dbReference>
<dbReference type="SUPFAM" id="SSF51735">
    <property type="entry name" value="NAD(P)-binding Rossmann-fold domains"/>
    <property type="match status" value="1"/>
</dbReference>
<dbReference type="GO" id="GO:0005829">
    <property type="term" value="C:cytosol"/>
    <property type="evidence" value="ECO:0007669"/>
    <property type="project" value="TreeGrafter"/>
</dbReference>
<keyword evidence="1" id="KW-0560">Oxidoreductase</keyword>
<keyword evidence="6" id="KW-1185">Reference proteome</keyword>
<evidence type="ECO:0000256" key="1">
    <source>
        <dbReference type="ARBA" id="ARBA00023002"/>
    </source>
</evidence>
<dbReference type="InterPro" id="IPR013118">
    <property type="entry name" value="Mannitol_DH_C"/>
</dbReference>